<organism evidence="2 3">
    <name type="scientific">Prauserella cavernicola</name>
    <dbReference type="NCBI Taxonomy" id="2800127"/>
    <lineage>
        <taxon>Bacteria</taxon>
        <taxon>Bacillati</taxon>
        <taxon>Actinomycetota</taxon>
        <taxon>Actinomycetes</taxon>
        <taxon>Pseudonocardiales</taxon>
        <taxon>Pseudonocardiaceae</taxon>
        <taxon>Prauserella</taxon>
    </lineage>
</organism>
<dbReference type="InterPro" id="IPR013595">
    <property type="entry name" value="Pept_S33_TAP-like_C"/>
</dbReference>
<dbReference type="EMBL" id="JAENJH010000001">
    <property type="protein sequence ID" value="MBK1783807.1"/>
    <property type="molecule type" value="Genomic_DNA"/>
</dbReference>
<gene>
    <name evidence="2" type="ORF">JHE00_05650</name>
</gene>
<name>A0A934V322_9PSEU</name>
<proteinExistence type="predicted"/>
<dbReference type="GO" id="GO:0016787">
    <property type="term" value="F:hydrolase activity"/>
    <property type="evidence" value="ECO:0007669"/>
    <property type="project" value="UniProtKB-KW"/>
</dbReference>
<keyword evidence="2" id="KW-0378">Hydrolase</keyword>
<feature type="domain" description="Peptidase S33 tripeptidyl aminopeptidase-like C-terminal" evidence="1">
    <location>
        <begin position="1"/>
        <end position="40"/>
    </location>
</feature>
<evidence type="ECO:0000313" key="3">
    <source>
        <dbReference type="Proteomes" id="UP000635245"/>
    </source>
</evidence>
<dbReference type="AlphaFoldDB" id="A0A934V322"/>
<dbReference type="RefSeq" id="WP_200315384.1">
    <property type="nucleotide sequence ID" value="NZ_JAENJH010000001.1"/>
</dbReference>
<evidence type="ECO:0000313" key="2">
    <source>
        <dbReference type="EMBL" id="MBK1783807.1"/>
    </source>
</evidence>
<evidence type="ECO:0000259" key="1">
    <source>
        <dbReference type="Pfam" id="PF08386"/>
    </source>
</evidence>
<dbReference type="Pfam" id="PF08386">
    <property type="entry name" value="Abhydrolase_4"/>
    <property type="match status" value="1"/>
</dbReference>
<dbReference type="Proteomes" id="UP000635245">
    <property type="component" value="Unassembled WGS sequence"/>
</dbReference>
<accession>A0A934V322</accession>
<sequence>MVTADQGGHGTYLIGENQCANDAVTTFLKTGPRPEGDLTCVAEPA</sequence>
<comment type="caution">
    <text evidence="2">The sequence shown here is derived from an EMBL/GenBank/DDBJ whole genome shotgun (WGS) entry which is preliminary data.</text>
</comment>
<protein>
    <submittedName>
        <fullName evidence="2">Alpha/beta hydrolase</fullName>
    </submittedName>
</protein>
<keyword evidence="3" id="KW-1185">Reference proteome</keyword>
<reference evidence="2" key="1">
    <citation type="submission" date="2020-12" db="EMBL/GenBank/DDBJ databases">
        <title>Prauserella sp. ASG 168, a novel actinomycete isolated from cave rock.</title>
        <authorList>
            <person name="Suriyachadkun C."/>
        </authorList>
    </citation>
    <scope>NUCLEOTIDE SEQUENCE</scope>
    <source>
        <strain evidence="2">ASG 168</strain>
    </source>
</reference>